<dbReference type="InterPro" id="IPR037171">
    <property type="entry name" value="NagB/RpiA_transferase-like"/>
</dbReference>
<dbReference type="InterPro" id="IPR024078">
    <property type="entry name" value="LmbE-like_dom_sf"/>
</dbReference>
<proteinExistence type="predicted"/>
<dbReference type="Gene3D" id="3.40.50.10320">
    <property type="entry name" value="LmbE-like"/>
    <property type="match status" value="1"/>
</dbReference>
<dbReference type="OrthoDB" id="9791139at2"/>
<dbReference type="SUPFAM" id="SSF100950">
    <property type="entry name" value="NagB/RpiA/CoA transferase-like"/>
    <property type="match status" value="1"/>
</dbReference>
<dbReference type="NCBIfam" id="TIGR00502">
    <property type="entry name" value="nagB"/>
    <property type="match status" value="1"/>
</dbReference>
<organism evidence="3 4">
    <name type="scientific">Pontibacter flavimaris</name>
    <dbReference type="NCBI Taxonomy" id="1797110"/>
    <lineage>
        <taxon>Bacteria</taxon>
        <taxon>Pseudomonadati</taxon>
        <taxon>Bacteroidota</taxon>
        <taxon>Cytophagia</taxon>
        <taxon>Cytophagales</taxon>
        <taxon>Hymenobacteraceae</taxon>
        <taxon>Pontibacter</taxon>
    </lineage>
</organism>
<dbReference type="InterPro" id="IPR006148">
    <property type="entry name" value="Glc/Gal-6P_isomerase"/>
</dbReference>
<evidence type="ECO:0000256" key="1">
    <source>
        <dbReference type="NCBIfam" id="TIGR00502"/>
    </source>
</evidence>
<dbReference type="PANTHER" id="PTHR42892">
    <property type="entry name" value="GLUCOSAMINE-6-PHOSPHATE DEAMINASE-LIKE PROTEIN BT_0258-RELATED"/>
    <property type="match status" value="1"/>
</dbReference>
<evidence type="ECO:0000313" key="4">
    <source>
        <dbReference type="Proteomes" id="UP000186551"/>
    </source>
</evidence>
<dbReference type="EMBL" id="LVWA01000005">
    <property type="protein sequence ID" value="OKL40584.1"/>
    <property type="molecule type" value="Genomic_DNA"/>
</dbReference>
<dbReference type="Pfam" id="PF02585">
    <property type="entry name" value="PIG-L"/>
    <property type="match status" value="1"/>
</dbReference>
<protein>
    <recommendedName>
        <fullName evidence="1">Glucosamine-6-phosphate deaminase</fullName>
        <ecNumber evidence="1">3.5.99.6</ecNumber>
    </recommendedName>
</protein>
<name>A0A1Q5PED4_9BACT</name>
<dbReference type="CDD" id="cd01399">
    <property type="entry name" value="GlcN6P_deaminase"/>
    <property type="match status" value="1"/>
</dbReference>
<dbReference type="InterPro" id="IPR003737">
    <property type="entry name" value="GlcNAc_PI_deacetylase-related"/>
</dbReference>
<feature type="domain" description="Glucosamine/galactosamine-6-phosphate isomerase" evidence="2">
    <location>
        <begin position="42"/>
        <end position="259"/>
    </location>
</feature>
<dbReference type="Gene3D" id="3.40.50.1360">
    <property type="match status" value="1"/>
</dbReference>
<gene>
    <name evidence="3" type="ORF">A3841_18970</name>
</gene>
<sequence>MHPLKNNAAYNRQRTSPRLNLLEETRFEKLPVTVFPDQHIASVKVAQRIADLIRSKQDKGEQAVLGLATGATPVGVYAELVRMHREEGLSFRNVITFNLDEYYPMQPDAAQSYVTFMNENLFNHIDIQKENVHIPDGTLPKEEIHEYCLSYERRIEEMGGLDLQILGIGRTGHIGFNEPGSAPNSGTRLVTLDDLTRRDAARDFGGKENVPTKAITMGIGTIFKAREIILMAWSQKKASILKKAVEGEMSSEVPATYLQLSDSVEFVLDEAAASELTRFNTPWLVKDCVWDIQMRKKAVIWLSQTLNKPILKLTEEDYNNNGMAQLATEFGPAYNINIDIFNKMQHTITGWPGGKPNADDSQRPERAEPAHKRVVIFSPHPDDDVISMGGTFIRLVDQGHDVHVAYQTSGNTAVWDDDVLRYVEFAIDFNTSIGNDTARLQQIYDDMRGFIEEKHPNQVDTKEILNVKGFIRKSEALAGARYAGLEDENIHFMALPFYETGKHKKNSVSDKDIELTMKLLQRVKPQQVFAAGDFADPHGTHIVCFKIIVDALQRLREAGEEWVNDCWLWMYRGAWHEFETHEIEMAVPLSPQEVLRKRQAIFKHQSQKDTPVFPGDDSREFWVRAEERNRETAERYHKLGLADYEAMEAFVRYNY</sequence>
<dbReference type="NCBIfam" id="NF002557">
    <property type="entry name" value="PRK02122.1"/>
    <property type="match status" value="1"/>
</dbReference>
<dbReference type="STRING" id="1797110.A3841_18970"/>
<dbReference type="GO" id="GO:0006046">
    <property type="term" value="P:N-acetylglucosamine catabolic process"/>
    <property type="evidence" value="ECO:0007669"/>
    <property type="project" value="UniProtKB-UniRule"/>
</dbReference>
<evidence type="ECO:0000259" key="2">
    <source>
        <dbReference type="Pfam" id="PF01182"/>
    </source>
</evidence>
<keyword evidence="4" id="KW-1185">Reference proteome</keyword>
<evidence type="ECO:0000313" key="3">
    <source>
        <dbReference type="EMBL" id="OKL40584.1"/>
    </source>
</evidence>
<dbReference type="InterPro" id="IPR052960">
    <property type="entry name" value="GlcN6P_deaminase-like"/>
</dbReference>
<dbReference type="GO" id="GO:0004342">
    <property type="term" value="F:glucosamine-6-phosphate deaminase activity"/>
    <property type="evidence" value="ECO:0007669"/>
    <property type="project" value="UniProtKB-UniRule"/>
</dbReference>
<dbReference type="GO" id="GO:0005975">
    <property type="term" value="P:carbohydrate metabolic process"/>
    <property type="evidence" value="ECO:0007669"/>
    <property type="project" value="InterPro"/>
</dbReference>
<reference evidence="3 4" key="1">
    <citation type="submission" date="2016-03" db="EMBL/GenBank/DDBJ databases">
        <title>Genome sequence of Pontibacter sp. nov., of the family cytophagaceae, isolated from marine sediment of the Yellow Sea, China.</title>
        <authorList>
            <person name="Zhang G."/>
            <person name="Zhang R."/>
        </authorList>
    </citation>
    <scope>NUCLEOTIDE SEQUENCE [LARGE SCALE GENOMIC DNA]</scope>
    <source>
        <strain evidence="3 4">S10-8</strain>
    </source>
</reference>
<accession>A0A1Q5PED4</accession>
<dbReference type="AlphaFoldDB" id="A0A1Q5PED4"/>
<dbReference type="Proteomes" id="UP000186551">
    <property type="component" value="Unassembled WGS sequence"/>
</dbReference>
<dbReference type="PANTHER" id="PTHR42892:SF1">
    <property type="entry name" value="GLUCOSAMINE-6-PHOSPHATE ISOMERASE"/>
    <property type="match status" value="1"/>
</dbReference>
<dbReference type="Pfam" id="PF01182">
    <property type="entry name" value="Glucosamine_iso"/>
    <property type="match status" value="1"/>
</dbReference>
<dbReference type="SUPFAM" id="SSF102588">
    <property type="entry name" value="LmbE-like"/>
    <property type="match status" value="1"/>
</dbReference>
<dbReference type="InterPro" id="IPR004547">
    <property type="entry name" value="Glucosamine6P_isomerase"/>
</dbReference>
<comment type="caution">
    <text evidence="3">The sequence shown here is derived from an EMBL/GenBank/DDBJ whole genome shotgun (WGS) entry which is preliminary data.</text>
</comment>
<dbReference type="EC" id="3.5.99.6" evidence="1"/>